<dbReference type="AlphaFoldDB" id="A0A932I3R9"/>
<evidence type="ECO:0008006" key="4">
    <source>
        <dbReference type="Google" id="ProtNLM"/>
    </source>
</evidence>
<reference evidence="2" key="1">
    <citation type="submission" date="2020-07" db="EMBL/GenBank/DDBJ databases">
        <title>Huge and variable diversity of episymbiotic CPR bacteria and DPANN archaea in groundwater ecosystems.</title>
        <authorList>
            <person name="He C.Y."/>
            <person name="Keren R."/>
            <person name="Whittaker M."/>
            <person name="Farag I.F."/>
            <person name="Doudna J."/>
            <person name="Cate J.H.D."/>
            <person name="Banfield J.F."/>
        </authorList>
    </citation>
    <scope>NUCLEOTIDE SEQUENCE</scope>
    <source>
        <strain evidence="2">NC_groundwater_763_Ag_S-0.2um_68_21</strain>
    </source>
</reference>
<evidence type="ECO:0000313" key="2">
    <source>
        <dbReference type="EMBL" id="MBI3129543.1"/>
    </source>
</evidence>
<accession>A0A932I3R9</accession>
<gene>
    <name evidence="2" type="ORF">HYZ11_18195</name>
</gene>
<dbReference type="Proteomes" id="UP000782312">
    <property type="component" value="Unassembled WGS sequence"/>
</dbReference>
<feature type="signal peptide" evidence="1">
    <location>
        <begin position="1"/>
        <end position="26"/>
    </location>
</feature>
<proteinExistence type="predicted"/>
<name>A0A932I3R9_UNCTE</name>
<comment type="caution">
    <text evidence="2">The sequence shown here is derived from an EMBL/GenBank/DDBJ whole genome shotgun (WGS) entry which is preliminary data.</text>
</comment>
<feature type="chain" id="PRO_5037021611" description="Alginate export domain-containing protein" evidence="1">
    <location>
        <begin position="27"/>
        <end position="469"/>
    </location>
</feature>
<evidence type="ECO:0000313" key="3">
    <source>
        <dbReference type="Proteomes" id="UP000782312"/>
    </source>
</evidence>
<protein>
    <recommendedName>
        <fullName evidence="4">Alginate export domain-containing protein</fullName>
    </recommendedName>
</protein>
<dbReference type="EMBL" id="JACPUR010000041">
    <property type="protein sequence ID" value="MBI3129543.1"/>
    <property type="molecule type" value="Genomic_DNA"/>
</dbReference>
<organism evidence="2 3">
    <name type="scientific">Tectimicrobiota bacterium</name>
    <dbReference type="NCBI Taxonomy" id="2528274"/>
    <lineage>
        <taxon>Bacteria</taxon>
        <taxon>Pseudomonadati</taxon>
        <taxon>Nitrospinota/Tectimicrobiota group</taxon>
        <taxon>Candidatus Tectimicrobiota</taxon>
    </lineage>
</organism>
<keyword evidence="1" id="KW-0732">Signal</keyword>
<evidence type="ECO:0000256" key="1">
    <source>
        <dbReference type="SAM" id="SignalP"/>
    </source>
</evidence>
<sequence>MQMRRIAASLAGAMLAALLLAPQAGAADFKYTGLFRIRGITTEDLDRNENTHDGIQAYDTTIRPRFTATSEGGRIFAIYELDYNDGSQGGANNIFGGNNADENVGINRWVIDFAVPGTTLRTRIGRTDYTSPDTEIFDSPGIHRQDGIALYGRLFGPVSLSAFTTKINEGFQAASDADNYYIALKWQAAPQIAITPWVGLSRQNANNATATTGYEMYYLALHGQAKIGILDVDITGIYETGDAAQPTSAARAAGARDIDIEAYGLLLRSWLTFGKAKVGFNFTYLSGDDDTIVSGSGSTAQQPDRELSRFVFPASSGWLEGPSIFTGRETSIYPARTAGGGVTNNLSTRTGVGVAPNTPGIASGDPRVPNGLIMPEVRVLYQATPVLRLDGRVAFIRSAERATSVAGTNFVSDKDFGTAIEVGFKWDIYKQLYLQTWASYVVAGDYGQTRGGPDKDDSWGLVYELRHTW</sequence>